<proteinExistence type="predicted"/>
<sequence length="117" mass="13720">MPWLLTVNHRRSSMVIVVKGRFTEFTPCPNPPYFLLFSLRPSLVRLHRVRPKSSQSDFVAPNSALSQDLSPEFHGFLLEENFKYTKENSPSKHVKYGSSFRPEVEKALKWKDYLSRY</sequence>
<comment type="caution">
    <text evidence="1">The sequence shown here is derived from an EMBL/GenBank/DDBJ whole genome shotgun (WGS) entry which is preliminary data.</text>
</comment>
<dbReference type="AlphaFoldDB" id="A0A371E166"/>
<feature type="non-terminal residue" evidence="1">
    <location>
        <position position="1"/>
    </location>
</feature>
<dbReference type="Proteomes" id="UP000257109">
    <property type="component" value="Unassembled WGS sequence"/>
</dbReference>
<keyword evidence="2" id="KW-1185">Reference proteome</keyword>
<dbReference type="STRING" id="157652.A0A371E166"/>
<reference evidence="1" key="1">
    <citation type="submission" date="2018-05" db="EMBL/GenBank/DDBJ databases">
        <title>Draft genome of Mucuna pruriens seed.</title>
        <authorList>
            <person name="Nnadi N.E."/>
            <person name="Vos R."/>
            <person name="Hasami M.H."/>
            <person name="Devisetty U.K."/>
            <person name="Aguiy J.C."/>
        </authorList>
    </citation>
    <scope>NUCLEOTIDE SEQUENCE [LARGE SCALE GENOMIC DNA]</scope>
    <source>
        <strain evidence="1">JCA_2017</strain>
    </source>
</reference>
<dbReference type="OrthoDB" id="288590at2759"/>
<evidence type="ECO:0000313" key="1">
    <source>
        <dbReference type="EMBL" id="RDX58525.1"/>
    </source>
</evidence>
<dbReference type="EMBL" id="QJKJ01017394">
    <property type="protein sequence ID" value="RDX58525.1"/>
    <property type="molecule type" value="Genomic_DNA"/>
</dbReference>
<protein>
    <submittedName>
        <fullName evidence="1">Feruloyl CoA ortho-hydroxylase 2</fullName>
    </submittedName>
</protein>
<gene>
    <name evidence="1" type="primary">F6'H2</name>
    <name evidence="1" type="ORF">CR513_62151</name>
</gene>
<organism evidence="1 2">
    <name type="scientific">Mucuna pruriens</name>
    <name type="common">Velvet bean</name>
    <name type="synonym">Dolichos pruriens</name>
    <dbReference type="NCBI Taxonomy" id="157652"/>
    <lineage>
        <taxon>Eukaryota</taxon>
        <taxon>Viridiplantae</taxon>
        <taxon>Streptophyta</taxon>
        <taxon>Embryophyta</taxon>
        <taxon>Tracheophyta</taxon>
        <taxon>Spermatophyta</taxon>
        <taxon>Magnoliopsida</taxon>
        <taxon>eudicotyledons</taxon>
        <taxon>Gunneridae</taxon>
        <taxon>Pentapetalae</taxon>
        <taxon>rosids</taxon>
        <taxon>fabids</taxon>
        <taxon>Fabales</taxon>
        <taxon>Fabaceae</taxon>
        <taxon>Papilionoideae</taxon>
        <taxon>50 kb inversion clade</taxon>
        <taxon>NPAAA clade</taxon>
        <taxon>indigoferoid/millettioid clade</taxon>
        <taxon>Phaseoleae</taxon>
        <taxon>Mucuna</taxon>
    </lineage>
</organism>
<name>A0A371E166_MUCPR</name>
<accession>A0A371E166</accession>
<evidence type="ECO:0000313" key="2">
    <source>
        <dbReference type="Proteomes" id="UP000257109"/>
    </source>
</evidence>